<dbReference type="EMBL" id="HBFP01013157">
    <property type="protein sequence ID" value="CAD8825110.1"/>
    <property type="molecule type" value="Transcribed_RNA"/>
</dbReference>
<proteinExistence type="inferred from homology"/>
<dbReference type="AlphaFoldDB" id="A0A7S0ZLL7"/>
<dbReference type="Gene3D" id="3.40.50.1820">
    <property type="entry name" value="alpha/beta hydrolase"/>
    <property type="match status" value="1"/>
</dbReference>
<evidence type="ECO:0000256" key="2">
    <source>
        <dbReference type="ARBA" id="ARBA00022801"/>
    </source>
</evidence>
<reference evidence="4" key="1">
    <citation type="submission" date="2021-01" db="EMBL/GenBank/DDBJ databases">
        <authorList>
            <person name="Corre E."/>
            <person name="Pelletier E."/>
            <person name="Niang G."/>
            <person name="Scheremetjew M."/>
            <person name="Finn R."/>
            <person name="Kale V."/>
            <person name="Holt S."/>
            <person name="Cochrane G."/>
            <person name="Meng A."/>
            <person name="Brown T."/>
            <person name="Cohen L."/>
        </authorList>
    </citation>
    <scope>NUCLEOTIDE SEQUENCE</scope>
    <source>
        <strain evidence="4">CCMP3278</strain>
    </source>
</reference>
<evidence type="ECO:0000313" key="4">
    <source>
        <dbReference type="EMBL" id="CAD8825110.1"/>
    </source>
</evidence>
<evidence type="ECO:0000256" key="1">
    <source>
        <dbReference type="ARBA" id="ARBA00008645"/>
    </source>
</evidence>
<dbReference type="GO" id="GO:0016787">
    <property type="term" value="F:hydrolase activity"/>
    <property type="evidence" value="ECO:0007669"/>
    <property type="project" value="UniProtKB-KW"/>
</dbReference>
<accession>A0A7S0ZLL7</accession>
<dbReference type="SUPFAM" id="SSF53474">
    <property type="entry name" value="alpha/beta-Hydrolases"/>
    <property type="match status" value="1"/>
</dbReference>
<organism evidence="4">
    <name type="scientific">Timspurckia oligopyrenoides</name>
    <dbReference type="NCBI Taxonomy" id="708627"/>
    <lineage>
        <taxon>Eukaryota</taxon>
        <taxon>Rhodophyta</taxon>
        <taxon>Bangiophyceae</taxon>
        <taxon>Porphyridiales</taxon>
        <taxon>Porphyridiaceae</taxon>
        <taxon>Timspurckia</taxon>
    </lineage>
</organism>
<name>A0A7S0ZLL7_9RHOD</name>
<sequence length="349" mass="38407">MTMQSLRRILHSSSASIRLLSNTHPCPPIQSSHYSACSGTSCSRLFSTQSPSEQSLINEDKGKCIVPLNYVKISAKKDLSEDSLSSTTPAVKLPPVIMLHGVLASSGTYRSVLKRADFAPMRDIYALDLRNHGNSPHVSEMSYDGLIRDVRNFMSDEGIGNACVIGHSMGGKVGMMLALEDPEKVSELIVLDIAPKIYEGINPAQTACHAMYAVDLETCESRSDVENALEANGITDGKVRSFLMTNLVSDEGRPGRYTWRLNIQSILDAFPSLFSFPTDLEHTKASYSGRTLFLHGDQSSFINEESDTKRILELFPNAKLQLIQDCGHWIVSQQPDAFVKAVNDFLGDE</sequence>
<feature type="domain" description="AB hydrolase-1" evidence="3">
    <location>
        <begin position="94"/>
        <end position="331"/>
    </location>
</feature>
<evidence type="ECO:0000259" key="3">
    <source>
        <dbReference type="Pfam" id="PF00561"/>
    </source>
</evidence>
<dbReference type="Pfam" id="PF00561">
    <property type="entry name" value="Abhydrolase_1"/>
    <property type="match status" value="1"/>
</dbReference>
<keyword evidence="2" id="KW-0378">Hydrolase</keyword>
<dbReference type="PRINTS" id="PR00111">
    <property type="entry name" value="ABHYDROLASE"/>
</dbReference>
<protein>
    <recommendedName>
        <fullName evidence="3">AB hydrolase-1 domain-containing protein</fullName>
    </recommendedName>
</protein>
<dbReference type="PANTHER" id="PTHR46118">
    <property type="entry name" value="PROTEIN ABHD11"/>
    <property type="match status" value="1"/>
</dbReference>
<dbReference type="InterPro" id="IPR000073">
    <property type="entry name" value="AB_hydrolase_1"/>
</dbReference>
<gene>
    <name evidence="4" type="ORF">TOLI1172_LOCUS9509</name>
</gene>
<dbReference type="InterPro" id="IPR029058">
    <property type="entry name" value="AB_hydrolase_fold"/>
</dbReference>
<dbReference type="PANTHER" id="PTHR46118:SF4">
    <property type="entry name" value="PROTEIN ABHD11"/>
    <property type="match status" value="1"/>
</dbReference>
<comment type="similarity">
    <text evidence="1">Belongs to the AB hydrolase superfamily.</text>
</comment>